<dbReference type="InterPro" id="IPR050287">
    <property type="entry name" value="MTA/SAH_deaminase"/>
</dbReference>
<protein>
    <submittedName>
        <fullName evidence="3">Amidohydrolase family protein</fullName>
    </submittedName>
</protein>
<evidence type="ECO:0000259" key="2">
    <source>
        <dbReference type="Pfam" id="PF01979"/>
    </source>
</evidence>
<organism evidence="3 4">
    <name type="scientific">Nonomuraea recticatena</name>
    <dbReference type="NCBI Taxonomy" id="46178"/>
    <lineage>
        <taxon>Bacteria</taxon>
        <taxon>Bacillati</taxon>
        <taxon>Actinomycetota</taxon>
        <taxon>Actinomycetes</taxon>
        <taxon>Streptosporangiales</taxon>
        <taxon>Streptosporangiaceae</taxon>
        <taxon>Nonomuraea</taxon>
    </lineage>
</organism>
<evidence type="ECO:0000313" key="4">
    <source>
        <dbReference type="Proteomes" id="UP001501666"/>
    </source>
</evidence>
<dbReference type="Pfam" id="PF01979">
    <property type="entry name" value="Amidohydro_1"/>
    <property type="match status" value="1"/>
</dbReference>
<dbReference type="Gene3D" id="3.20.20.140">
    <property type="entry name" value="Metal-dependent hydrolases"/>
    <property type="match status" value="1"/>
</dbReference>
<name>A0ABP6EUV9_9ACTN</name>
<evidence type="ECO:0000256" key="1">
    <source>
        <dbReference type="ARBA" id="ARBA00022801"/>
    </source>
</evidence>
<proteinExistence type="predicted"/>
<keyword evidence="1" id="KW-0378">Hydrolase</keyword>
<evidence type="ECO:0000313" key="3">
    <source>
        <dbReference type="EMBL" id="GAA2673897.1"/>
    </source>
</evidence>
<dbReference type="SUPFAM" id="SSF51338">
    <property type="entry name" value="Composite domain of metallo-dependent hydrolases"/>
    <property type="match status" value="1"/>
</dbReference>
<dbReference type="SUPFAM" id="SSF51556">
    <property type="entry name" value="Metallo-dependent hydrolases"/>
    <property type="match status" value="1"/>
</dbReference>
<dbReference type="Proteomes" id="UP001501666">
    <property type="component" value="Unassembled WGS sequence"/>
</dbReference>
<sequence>MGPVSFSAPLVLPISGPPVRDGRIVVREGRIEEVGTGRGEVHYEGILVAGLVNAHTHLQYTAMAEIGSRVYASFEDWARAFDLAYFGGQDGSWNSAHREGVWDWAAGAMDGAWQCLRTGTTAAADIVTDPEALVDTPLGGLRYLEAIGDSDASWRDGGRGRFLDLLAKADGISPHAPYSLDTGVLADLARLAAERGMRTHIHLSESVHEREFTVHGSGPLEQYVTKLGLDFAILREHGSGLPPTAYIDSTGLLGPGCHIAHGVDLTAEDRALLRERRTAVALCPRSNHVLGLPGPDVAALLREGNPIAVGTDSLSSSPSLDLLADVAALRELAERQGYHEPDLDQRLIEAATLGGARAMGLEHEIGSLTPGHRADFAVFDLDPFSENPYRSLAERGAGRCAATVVGGSPLTEMT</sequence>
<comment type="caution">
    <text evidence="3">The sequence shown here is derived from an EMBL/GenBank/DDBJ whole genome shotgun (WGS) entry which is preliminary data.</text>
</comment>
<dbReference type="EMBL" id="BAAATE010000015">
    <property type="protein sequence ID" value="GAA2673897.1"/>
    <property type="molecule type" value="Genomic_DNA"/>
</dbReference>
<feature type="domain" description="Amidohydrolase-related" evidence="2">
    <location>
        <begin position="46"/>
        <end position="395"/>
    </location>
</feature>
<dbReference type="PANTHER" id="PTHR43794">
    <property type="entry name" value="AMINOHYDROLASE SSNA-RELATED"/>
    <property type="match status" value="1"/>
</dbReference>
<dbReference type="InterPro" id="IPR006680">
    <property type="entry name" value="Amidohydro-rel"/>
</dbReference>
<gene>
    <name evidence="3" type="ORF">GCM10010412_054660</name>
</gene>
<dbReference type="InterPro" id="IPR032466">
    <property type="entry name" value="Metal_Hydrolase"/>
</dbReference>
<accession>A0ABP6EUV9</accession>
<reference evidence="4" key="1">
    <citation type="journal article" date="2019" name="Int. J. Syst. Evol. Microbiol.">
        <title>The Global Catalogue of Microorganisms (GCM) 10K type strain sequencing project: providing services to taxonomists for standard genome sequencing and annotation.</title>
        <authorList>
            <consortium name="The Broad Institute Genomics Platform"/>
            <consortium name="The Broad Institute Genome Sequencing Center for Infectious Disease"/>
            <person name="Wu L."/>
            <person name="Ma J."/>
        </authorList>
    </citation>
    <scope>NUCLEOTIDE SEQUENCE [LARGE SCALE GENOMIC DNA]</scope>
    <source>
        <strain evidence="4">JCM 6835</strain>
    </source>
</reference>
<dbReference type="InterPro" id="IPR011059">
    <property type="entry name" value="Metal-dep_hydrolase_composite"/>
</dbReference>
<dbReference type="PANTHER" id="PTHR43794:SF11">
    <property type="entry name" value="AMIDOHYDROLASE-RELATED DOMAIN-CONTAINING PROTEIN"/>
    <property type="match status" value="1"/>
</dbReference>
<keyword evidence="4" id="KW-1185">Reference proteome</keyword>